<feature type="region of interest" description="Disordered" evidence="1">
    <location>
        <begin position="2079"/>
        <end position="2099"/>
    </location>
</feature>
<dbReference type="SMART" id="SM00710">
    <property type="entry name" value="PbH1"/>
    <property type="match status" value="13"/>
</dbReference>
<feature type="region of interest" description="Disordered" evidence="1">
    <location>
        <begin position="1961"/>
        <end position="1981"/>
    </location>
</feature>
<feature type="domain" description="DUF7507" evidence="4">
    <location>
        <begin position="1755"/>
        <end position="1860"/>
    </location>
</feature>
<feature type="domain" description="DUF7507" evidence="4">
    <location>
        <begin position="1519"/>
        <end position="1624"/>
    </location>
</feature>
<feature type="domain" description="DUF7507" evidence="4">
    <location>
        <begin position="929"/>
        <end position="1034"/>
    </location>
</feature>
<dbReference type="InterPro" id="IPR051172">
    <property type="entry name" value="Chlamydia_OmcB"/>
</dbReference>
<feature type="domain" description="DUF7507" evidence="4">
    <location>
        <begin position="1047"/>
        <end position="1152"/>
    </location>
</feature>
<dbReference type="InterPro" id="IPR055354">
    <property type="entry name" value="DUF7507"/>
</dbReference>
<dbReference type="InterPro" id="IPR057693">
    <property type="entry name" value="DUF7933"/>
</dbReference>
<feature type="region of interest" description="Disordered" evidence="1">
    <location>
        <begin position="2197"/>
        <end position="2216"/>
    </location>
</feature>
<comment type="caution">
    <text evidence="6">The sequence shown here is derived from an EMBL/GenBank/DDBJ whole genome shotgun (WGS) entry which is preliminary data.</text>
</comment>
<accession>A0ABS7GST0</accession>
<dbReference type="Pfam" id="PF19403">
    <property type="entry name" value="SpaA_2"/>
    <property type="match status" value="1"/>
</dbReference>
<evidence type="ECO:0000259" key="2">
    <source>
        <dbReference type="Pfam" id="PF01345"/>
    </source>
</evidence>
<dbReference type="Proteomes" id="UP000717752">
    <property type="component" value="Unassembled WGS sequence"/>
</dbReference>
<feature type="region of interest" description="Disordered" evidence="1">
    <location>
        <begin position="2319"/>
        <end position="2344"/>
    </location>
</feature>
<feature type="domain" description="DUF7507" evidence="4">
    <location>
        <begin position="2110"/>
        <end position="2214"/>
    </location>
</feature>
<dbReference type="PANTHER" id="PTHR34819">
    <property type="entry name" value="LARGE CYSTEINE-RICH PERIPLASMIC PROTEIN OMCB"/>
    <property type="match status" value="1"/>
</dbReference>
<proteinExistence type="predicted"/>
<name>A0ABS7GST0_9HYPH</name>
<evidence type="ECO:0000313" key="7">
    <source>
        <dbReference type="Proteomes" id="UP000717752"/>
    </source>
</evidence>
<feature type="region of interest" description="Disordered" evidence="1">
    <location>
        <begin position="897"/>
        <end position="918"/>
    </location>
</feature>
<reference evidence="6 7" key="1">
    <citation type="journal article" date="2021" name="MBio">
        <title>Poor Competitiveness of Bradyrhizobium in Pigeon Pea Root Colonization in Indian Soils.</title>
        <authorList>
            <person name="Chalasani D."/>
            <person name="Basu A."/>
            <person name="Pullabhotla S.V.S.R.N."/>
            <person name="Jorrin B."/>
            <person name="Neal A.L."/>
            <person name="Poole P.S."/>
            <person name="Podile A.R."/>
            <person name="Tkacz A."/>
        </authorList>
    </citation>
    <scope>NUCLEOTIDE SEQUENCE [LARGE SCALE GENOMIC DNA]</scope>
    <source>
        <strain evidence="6 7">HU56</strain>
    </source>
</reference>
<gene>
    <name evidence="6" type="ORF">JNB85_07620</name>
</gene>
<dbReference type="Pfam" id="PF24346">
    <property type="entry name" value="DUF7507"/>
    <property type="match status" value="13"/>
</dbReference>
<dbReference type="PANTHER" id="PTHR34819:SF3">
    <property type="entry name" value="CELL SURFACE PROTEIN"/>
    <property type="match status" value="1"/>
</dbReference>
<evidence type="ECO:0000259" key="3">
    <source>
        <dbReference type="Pfam" id="PF19403"/>
    </source>
</evidence>
<feature type="compositionally biased region" description="Polar residues" evidence="1">
    <location>
        <begin position="2327"/>
        <end position="2340"/>
    </location>
</feature>
<dbReference type="NCBIfam" id="TIGR01451">
    <property type="entry name" value="B_ant_repeat"/>
    <property type="match status" value="15"/>
</dbReference>
<dbReference type="InterPro" id="IPR047589">
    <property type="entry name" value="DUF11_rpt"/>
</dbReference>
<evidence type="ECO:0000313" key="6">
    <source>
        <dbReference type="EMBL" id="MBW9052284.1"/>
    </source>
</evidence>
<evidence type="ECO:0000256" key="1">
    <source>
        <dbReference type="SAM" id="MobiDB-lite"/>
    </source>
</evidence>
<organism evidence="6 7">
    <name type="scientific">Rhizobium mesosinicum</name>
    <dbReference type="NCBI Taxonomy" id="335017"/>
    <lineage>
        <taxon>Bacteria</taxon>
        <taxon>Pseudomonadati</taxon>
        <taxon>Pseudomonadota</taxon>
        <taxon>Alphaproteobacteria</taxon>
        <taxon>Hyphomicrobiales</taxon>
        <taxon>Rhizobiaceae</taxon>
        <taxon>Rhizobium/Agrobacterium group</taxon>
        <taxon>Rhizobium</taxon>
    </lineage>
</organism>
<dbReference type="InterPro" id="IPR006626">
    <property type="entry name" value="PbH1"/>
</dbReference>
<protein>
    <submittedName>
        <fullName evidence="6">DUF11 domain-containing protein</fullName>
    </submittedName>
</protein>
<feature type="domain" description="DUF7507" evidence="4">
    <location>
        <begin position="2227"/>
        <end position="2343"/>
    </location>
</feature>
<feature type="domain" description="DUF7933" evidence="5">
    <location>
        <begin position="257"/>
        <end position="377"/>
    </location>
</feature>
<feature type="region of interest" description="Disordered" evidence="1">
    <location>
        <begin position="1135"/>
        <end position="1155"/>
    </location>
</feature>
<evidence type="ECO:0000259" key="5">
    <source>
        <dbReference type="Pfam" id="PF25564"/>
    </source>
</evidence>
<keyword evidence="7" id="KW-1185">Reference proteome</keyword>
<sequence>MLALIGSAALPFDASADPGTPGVPQAPVAIYSDNFQNRPGPTPIVKLNAYSSTSGQTYSASPNWLTNCNGWIASANQSTTAAGPAGATECTNTATWNTVQRLSWALGLHAGQTQAAAQGNFAVSAMTAGNPGAGLVEFQTATNIAFPTSNRFLTFSVDVAAVNCQVSPPQLQFSLVNESGTATPAGTQINGCSSGTTQTPPALGGASATTITTGTYTSNGAVLISGASFGIRMVNNNGSGTGNDHAFDNIRVLDATPQLDKSFSPTTISSGGTSTLTFTITNTSERGAKNGWSFTDALPANLTVASGAATTTCPAGVVNAPAGGGTITVSGNLTSGMAACTATIPVTSVTAGTYTNDASNITTAIGVTPPGSATLTVEGDPKVSVKKELIGESITANNVAEPGEVLTYRVTVTHTGGPAFDNFEFIENIPNGATMTRVSGANGFSGPVAGSSTVLLTVPQVPVGGQAVVEVDLTVAAPIPLGITQIRNMVSGGDVPPDCAQCSVTTPTPPYTPVSPPTVSCSTSGAYFNTAYNGASGMKTSGTDDYWEVALTRTAVTGAPPAGLTWGRATVAANPPASYIKSPFGNANWISHSANTLHPVQTGNYDIFYRYQFNLDSAVDPSSLDLQMTFYADNSVYQVWVNGQAQGIRSNYGTDPYFYAGFTAAGGAAGSLRNNWRTGFNEVIVQVKSGPGAQAFMAQINTPAICQPKITLRKEVVNDNGGTATVADFTLRAIGQAPLTNVVEGPMGDTAITNASIPAGTYTLGEDAVAGYVGRPYSCAVDGGAAVEGNALTLANGQNAICTIVNDDQNPQLTIDKTGTLNDVDGDGLIDPGETISYSFRVENTGNVTLTGVTVDDPLLTNAGISVSPGPQTLAPGGTVTFTATYTPTQADIDAGQVSNTATGTGTPPSGPPIDSPPDTVVVPPDQTPGLTIDKIGTLNDADGDGLIDLGETISYSFRVQNTGAVTLTGVTVNDPLLANAGISVSPGPQILAPGGTATFTATYTPTQADIDAGQVSNTATGTGTPPSGPPIDSPPDTVVVPPDQTPGLTIDKTGTLNDSDGDGLIDLGETISYSFLVHNTGAVTMTGVTVNDPLLANAGIAVTPGPQTLGPGGSVTFTATYTPTQADIDAGRVENTATGTGTPPSGPPIDSPPDTVVVPPDQTPGLTIDKTGTLNDGDGDGLIDLGETISYSFLVRNTGAVTMTGVTVNDPLLQNAGVSVSPGPQTLAPGGTATFTATYTPTQADIDAGRVENTATGTGTPPSGPPIDSPPDTVVVPPDQATALTIDKTGTLNDADGDGLIDLGETISYSFLVRNTGSVTLTNVTVNDPLLQNAGVALDQGPQTLAPGASFTFTATYTPTQADIDAGRVENTATGTGTPPSGPPIDSPPDTVVVPPDQATGMTIDKTGTLNDADGDGLIDLGETISYSFLVRNTGAVTLSGVTVNDPLLQNAGIALDQGPQTLAPGATFTFTATYTPTQADIDAGQVSNTATGTGTPPSGPPIDSPPDTVVVPPDQTPGLTIDKTGTLNDSDGDGLIDLGETISYSFLVRNTGAVTMTGVTVDDPLLTNAGISVSPGPQTLAPGGTATFTATYTPTQADIDAGQVSNTATGTGTPPSGPPIDSPPDTVVVPPDQTPGLTIDKIGTLNDADGDGLIDLGETISYSFRVQNTGAVTLTGVTVNDPLLANAGISVSPGPQILAPGGTATFTATYTPTQADIDAGQVSNTATGTGTPPSGPPIDSPPDTVVVPPDQTPGLTIDKTGTLNDSDGDGLIDLGETISYSFLVRNTGAVTLTGVTVNDPLLQNAGIAVTPGPQTLGPGGSVTFTATYTPTQADIDAGRVENTAAGTGTPPSGPPIDSPPDTVVVPPDQTPGLTIDKTGTLNDADGDGLIDLGETISYSFLVRNTGAVTLTGVTVNDPLLQNAGIAVTPGPQTLGPGGSVTFTATYTPTQADIDAGRVSNTATGTGTPPSGPPIDSPPDTVVVPPDQATGMTIDKTGTLNDADGDGLLDPGETITYSFVVRNTGALTLTNVTVKDPLLQNAGVAVTPGPQTLAPGGSVTFTATYTPTQADIDAGRVENTATGTGTPPSGPPVDSPPDTVTVPPDQASGLTIDKTGTLNDADGDGLLDPGETITYSFVVRNTGAVTLTNVTVNDPLLQNAGVSVTPGPQTLGPGGTATFTAIYQPTQAEIDAGQVENTATGTGTPPSGPPIDSPPDTVTVPPQPASLRLLKSGQFKDVDGNGHASPGDTLIYTFTVTNDGGQTVTNVWPVDAGPTFNGRPAGGTLSRFSPEPVTLAPGEQAAFSATYTLTEQDIANGAGVPDGIDNSATAAGRTNSGDVSSDESKSIISLPAVEPSDITVTKVADLRFIRRGEQAPFTIRVSNNTSARVTGLTVVDTMPAGFRFVEGTATVDGVKVTPQVAGRQIRFPDISVDGRSVVEIRLRLLALSTAGPGKHVNLAHAEDPAGNRISSQARAVVEIIVEPVFDCGDIIGKVFDDKNRNGYQDQGEPGLPGVRVATVKGWLITTDEYGRFHVACADLPDARIGTNFIMKLDTRTLPTGYRVTTENPRVVRLTAGKMTELDFGASIGRVVRLDLSDDAFQPNDVELDQRWAEGIEQLIDVLAQEQSVLRLTYLDHANDPELPEARVQHIKELIAERWRQRKRSYPLEIETRVEAGQ</sequence>
<feature type="domain" description="DUF7507" evidence="4">
    <location>
        <begin position="1284"/>
        <end position="1388"/>
    </location>
</feature>
<dbReference type="InterPro" id="IPR013783">
    <property type="entry name" value="Ig-like_fold"/>
</dbReference>
<dbReference type="EMBL" id="JAEUAK010000003">
    <property type="protein sequence ID" value="MBW9052284.1"/>
    <property type="molecule type" value="Genomic_DNA"/>
</dbReference>
<dbReference type="Pfam" id="PF25564">
    <property type="entry name" value="DUF7933"/>
    <property type="match status" value="1"/>
</dbReference>
<dbReference type="RefSeq" id="WP_220333753.1">
    <property type="nucleotide sequence ID" value="NZ_JAEUAK010000003.1"/>
</dbReference>
<feature type="region of interest" description="Disordered" evidence="1">
    <location>
        <begin position="1487"/>
        <end position="1508"/>
    </location>
</feature>
<evidence type="ECO:0000259" key="4">
    <source>
        <dbReference type="Pfam" id="PF24346"/>
    </source>
</evidence>
<feature type="region of interest" description="Disordered" evidence="1">
    <location>
        <begin position="1605"/>
        <end position="1626"/>
    </location>
</feature>
<feature type="domain" description="DUF11" evidence="2">
    <location>
        <begin position="2358"/>
        <end position="2462"/>
    </location>
</feature>
<feature type="domain" description="DUF7507" evidence="4">
    <location>
        <begin position="1165"/>
        <end position="1270"/>
    </location>
</feature>
<dbReference type="InterPro" id="IPR001434">
    <property type="entry name" value="OmcB-like_DUF11"/>
</dbReference>
<feature type="domain" description="DUF7507" evidence="4">
    <location>
        <begin position="1873"/>
        <end position="1978"/>
    </location>
</feature>
<dbReference type="Pfam" id="PF01345">
    <property type="entry name" value="DUF11"/>
    <property type="match status" value="1"/>
</dbReference>
<dbReference type="Gene3D" id="2.60.40.10">
    <property type="entry name" value="Immunoglobulins"/>
    <property type="match status" value="13"/>
</dbReference>
<feature type="region of interest" description="Disordered" evidence="1">
    <location>
        <begin position="1253"/>
        <end position="1272"/>
    </location>
</feature>
<feature type="domain" description="SpaA-like prealbumin fold" evidence="3">
    <location>
        <begin position="709"/>
        <end position="804"/>
    </location>
</feature>
<feature type="region of interest" description="Disordered" evidence="1">
    <location>
        <begin position="1015"/>
        <end position="1036"/>
    </location>
</feature>
<feature type="domain" description="DUF7507" evidence="4">
    <location>
        <begin position="1637"/>
        <end position="1742"/>
    </location>
</feature>
<dbReference type="SUPFAM" id="SSF117074">
    <property type="entry name" value="Hypothetical protein PA1324"/>
    <property type="match status" value="1"/>
</dbReference>
<feature type="domain" description="DUF7507" evidence="4">
    <location>
        <begin position="810"/>
        <end position="916"/>
    </location>
</feature>
<feature type="domain" description="DUF7507" evidence="4">
    <location>
        <begin position="1993"/>
        <end position="2096"/>
    </location>
</feature>
<feature type="region of interest" description="Disordered" evidence="1">
    <location>
        <begin position="1372"/>
        <end position="1391"/>
    </location>
</feature>
<dbReference type="InterPro" id="IPR045826">
    <property type="entry name" value="SpaA_PFL_dom_2"/>
</dbReference>
<feature type="domain" description="DUF7507" evidence="4">
    <location>
        <begin position="1403"/>
        <end position="1506"/>
    </location>
</feature>
<feature type="region of interest" description="Disordered" evidence="1">
    <location>
        <begin position="1723"/>
        <end position="1744"/>
    </location>
</feature>